<evidence type="ECO:0000256" key="1">
    <source>
        <dbReference type="SAM" id="MobiDB-lite"/>
    </source>
</evidence>
<feature type="non-terminal residue" evidence="2">
    <location>
        <position position="1"/>
    </location>
</feature>
<feature type="region of interest" description="Disordered" evidence="1">
    <location>
        <begin position="1"/>
        <end position="29"/>
    </location>
</feature>
<protein>
    <submittedName>
        <fullName evidence="2">Uncharacterized protein</fullName>
    </submittedName>
</protein>
<dbReference type="Proteomes" id="UP000708208">
    <property type="component" value="Unassembled WGS sequence"/>
</dbReference>
<gene>
    <name evidence="2" type="ORF">AFUS01_LOCUS13519</name>
</gene>
<sequence>HELSGGATASGGAAAVEARGAPDFSSMSEEEQIAYAIQMSIQDGGSKFHLS</sequence>
<dbReference type="AlphaFoldDB" id="A0A8J2NYZ3"/>
<dbReference type="InterPro" id="IPR003903">
    <property type="entry name" value="UIM_dom"/>
</dbReference>
<evidence type="ECO:0000313" key="3">
    <source>
        <dbReference type="Proteomes" id="UP000708208"/>
    </source>
</evidence>
<dbReference type="EMBL" id="CAJVCH010110179">
    <property type="protein sequence ID" value="CAG7724503.1"/>
    <property type="molecule type" value="Genomic_DNA"/>
</dbReference>
<dbReference type="Pfam" id="PF02809">
    <property type="entry name" value="UIM"/>
    <property type="match status" value="1"/>
</dbReference>
<comment type="caution">
    <text evidence="2">The sequence shown here is derived from an EMBL/GenBank/DDBJ whole genome shotgun (WGS) entry which is preliminary data.</text>
</comment>
<feature type="compositionally biased region" description="Low complexity" evidence="1">
    <location>
        <begin position="1"/>
        <end position="21"/>
    </location>
</feature>
<organism evidence="2 3">
    <name type="scientific">Allacma fusca</name>
    <dbReference type="NCBI Taxonomy" id="39272"/>
    <lineage>
        <taxon>Eukaryota</taxon>
        <taxon>Metazoa</taxon>
        <taxon>Ecdysozoa</taxon>
        <taxon>Arthropoda</taxon>
        <taxon>Hexapoda</taxon>
        <taxon>Collembola</taxon>
        <taxon>Symphypleona</taxon>
        <taxon>Sminthuridae</taxon>
        <taxon>Allacma</taxon>
    </lineage>
</organism>
<name>A0A8J2NYZ3_9HEXA</name>
<evidence type="ECO:0000313" key="2">
    <source>
        <dbReference type="EMBL" id="CAG7724503.1"/>
    </source>
</evidence>
<dbReference type="OrthoDB" id="1731724at2759"/>
<accession>A0A8J2NYZ3</accession>
<keyword evidence="3" id="KW-1185">Reference proteome</keyword>
<reference evidence="2" key="1">
    <citation type="submission" date="2021-06" db="EMBL/GenBank/DDBJ databases">
        <authorList>
            <person name="Hodson N. C."/>
            <person name="Mongue J. A."/>
            <person name="Jaron S. K."/>
        </authorList>
    </citation>
    <scope>NUCLEOTIDE SEQUENCE</scope>
</reference>
<proteinExistence type="predicted"/>